<dbReference type="GO" id="GO:0140359">
    <property type="term" value="F:ABC-type transporter activity"/>
    <property type="evidence" value="ECO:0007669"/>
    <property type="project" value="InterPro"/>
</dbReference>
<organism evidence="11 12">
    <name type="scientific">Nosema granulosis</name>
    <dbReference type="NCBI Taxonomy" id="83296"/>
    <lineage>
        <taxon>Eukaryota</taxon>
        <taxon>Fungi</taxon>
        <taxon>Fungi incertae sedis</taxon>
        <taxon>Microsporidia</taxon>
        <taxon>Nosematidae</taxon>
        <taxon>Nosema</taxon>
    </lineage>
</organism>
<evidence type="ECO:0000313" key="11">
    <source>
        <dbReference type="EMBL" id="KAF9762386.1"/>
    </source>
</evidence>
<proteinExistence type="inferred from homology"/>
<dbReference type="OrthoDB" id="6500128at2759"/>
<keyword evidence="12" id="KW-1185">Reference proteome</keyword>
<dbReference type="PROSITE" id="PS00211">
    <property type="entry name" value="ABC_TRANSPORTER_1"/>
    <property type="match status" value="1"/>
</dbReference>
<feature type="domain" description="ABC transmembrane type-1" evidence="10">
    <location>
        <begin position="32"/>
        <end position="312"/>
    </location>
</feature>
<dbReference type="InterPro" id="IPR039421">
    <property type="entry name" value="Type_1_exporter"/>
</dbReference>
<dbReference type="InterPro" id="IPR011527">
    <property type="entry name" value="ABC1_TM_dom"/>
</dbReference>
<keyword evidence="2 8" id="KW-0812">Transmembrane</keyword>
<evidence type="ECO:0000256" key="6">
    <source>
        <dbReference type="ARBA" id="ARBA00023136"/>
    </source>
</evidence>
<keyword evidence="6 8" id="KW-0472">Membrane</keyword>
<feature type="transmembrane region" description="Helical" evidence="8">
    <location>
        <begin position="246"/>
        <end position="274"/>
    </location>
</feature>
<dbReference type="Pfam" id="PF00005">
    <property type="entry name" value="ABC_tran"/>
    <property type="match status" value="1"/>
</dbReference>
<dbReference type="PROSITE" id="PS50893">
    <property type="entry name" value="ABC_TRANSPORTER_2"/>
    <property type="match status" value="1"/>
</dbReference>
<dbReference type="InterPro" id="IPR003439">
    <property type="entry name" value="ABC_transporter-like_ATP-bd"/>
</dbReference>
<dbReference type="SUPFAM" id="SSF90123">
    <property type="entry name" value="ABC transporter transmembrane region"/>
    <property type="match status" value="1"/>
</dbReference>
<comment type="subcellular location">
    <subcellularLocation>
        <location evidence="1">Membrane</location>
        <topology evidence="1">Multi-pass membrane protein</topology>
    </subcellularLocation>
</comment>
<dbReference type="GO" id="GO:0016020">
    <property type="term" value="C:membrane"/>
    <property type="evidence" value="ECO:0007669"/>
    <property type="project" value="UniProtKB-SubCell"/>
</dbReference>
<dbReference type="Pfam" id="PF00664">
    <property type="entry name" value="ABC_membrane"/>
    <property type="match status" value="1"/>
</dbReference>
<dbReference type="InterPro" id="IPR036640">
    <property type="entry name" value="ABC1_TM_sf"/>
</dbReference>
<evidence type="ECO:0000256" key="5">
    <source>
        <dbReference type="ARBA" id="ARBA00022989"/>
    </source>
</evidence>
<dbReference type="SUPFAM" id="SSF52540">
    <property type="entry name" value="P-loop containing nucleoside triphosphate hydrolases"/>
    <property type="match status" value="1"/>
</dbReference>
<keyword evidence="4 11" id="KW-0067">ATP-binding</keyword>
<dbReference type="GO" id="GO:0016887">
    <property type="term" value="F:ATP hydrolysis activity"/>
    <property type="evidence" value="ECO:0007669"/>
    <property type="project" value="InterPro"/>
</dbReference>
<dbReference type="PROSITE" id="PS50929">
    <property type="entry name" value="ABC_TM1F"/>
    <property type="match status" value="1"/>
</dbReference>
<feature type="transmembrane region" description="Helical" evidence="8">
    <location>
        <begin position="139"/>
        <end position="159"/>
    </location>
</feature>
<evidence type="ECO:0000259" key="10">
    <source>
        <dbReference type="PROSITE" id="PS50929"/>
    </source>
</evidence>
<protein>
    <submittedName>
        <fullName evidence="11">ATP-binding cassette sub-family B member 7, mitochondrial</fullName>
    </submittedName>
</protein>
<dbReference type="Gene3D" id="1.20.1560.10">
    <property type="entry name" value="ABC transporter type 1, transmembrane domain"/>
    <property type="match status" value="1"/>
</dbReference>
<gene>
    <name evidence="11" type="primary">Abcb7_0</name>
    <name evidence="11" type="ORF">NGRA_2051</name>
</gene>
<dbReference type="SMART" id="SM00382">
    <property type="entry name" value="AAA"/>
    <property type="match status" value="1"/>
</dbReference>
<evidence type="ECO:0000256" key="4">
    <source>
        <dbReference type="ARBA" id="ARBA00022840"/>
    </source>
</evidence>
<feature type="transmembrane region" description="Helical" evidence="8">
    <location>
        <begin position="165"/>
        <end position="185"/>
    </location>
</feature>
<feature type="transmembrane region" description="Helical" evidence="8">
    <location>
        <begin position="26"/>
        <end position="48"/>
    </location>
</feature>
<evidence type="ECO:0000256" key="1">
    <source>
        <dbReference type="ARBA" id="ARBA00004141"/>
    </source>
</evidence>
<reference evidence="11 12" key="1">
    <citation type="journal article" date="2020" name="Genome Biol. Evol.">
        <title>Comparative genomics of strictly vertically transmitted, feminizing microsporidia endosymbionts of amphipod crustaceans.</title>
        <authorList>
            <person name="Cormier A."/>
            <person name="Chebbi M.A."/>
            <person name="Giraud I."/>
            <person name="Wattier R."/>
            <person name="Teixeira M."/>
            <person name="Gilbert C."/>
            <person name="Rigaud T."/>
            <person name="Cordaux R."/>
        </authorList>
    </citation>
    <scope>NUCLEOTIDE SEQUENCE [LARGE SCALE GENOMIC DNA]</scope>
    <source>
        <strain evidence="11 12">Ou3-Ou53</strain>
    </source>
</reference>
<feature type="domain" description="ABC transporter" evidence="9">
    <location>
        <begin position="341"/>
        <end position="569"/>
    </location>
</feature>
<evidence type="ECO:0000313" key="12">
    <source>
        <dbReference type="Proteomes" id="UP000740883"/>
    </source>
</evidence>
<dbReference type="Proteomes" id="UP000740883">
    <property type="component" value="Unassembled WGS sequence"/>
</dbReference>
<comment type="caution">
    <text evidence="11">The sequence shown here is derived from an EMBL/GenBank/DDBJ whole genome shotgun (WGS) entry which is preliminary data.</text>
</comment>
<dbReference type="AlphaFoldDB" id="A0A9P6H0L6"/>
<dbReference type="InterPro" id="IPR017871">
    <property type="entry name" value="ABC_transporter-like_CS"/>
</dbReference>
<evidence type="ECO:0000256" key="8">
    <source>
        <dbReference type="SAM" id="Phobius"/>
    </source>
</evidence>
<comment type="similarity">
    <text evidence="7">Belongs to the ABC transporter superfamily. ABCB family. Heavy Metal importer (TC 3.A.1.210) subfamily.</text>
</comment>
<feature type="transmembrane region" description="Helical" evidence="8">
    <location>
        <begin position="68"/>
        <end position="90"/>
    </location>
</feature>
<name>A0A9P6H0L6_9MICR</name>
<dbReference type="EMBL" id="SBJO01000178">
    <property type="protein sequence ID" value="KAF9762386.1"/>
    <property type="molecule type" value="Genomic_DNA"/>
</dbReference>
<evidence type="ECO:0000256" key="2">
    <source>
        <dbReference type="ARBA" id="ARBA00022692"/>
    </source>
</evidence>
<sequence>MKDIKNERSVDIVKKIYLRYVFRSPFVRYFCFIIIVSTFMASLLEVYVANSAKELTKEIEKGSNIKNILTLNTAVCLSWIVVSLLNKYIFSIPVQRVYRLATKNAFEACIRMELSRYSRLGSGEIQTVIDRESKAISELIEVSFLNIIPIFFTLSLTSYNISDQLGLTVLLIILSTILLFFVTTIKIVHWRTRIRHDYNVSQQLCSNTLQDSLINHETILSYKKEEYETVKYNNAFSRVENDCNRLWISLSFLFMVNKLVFALQLFVVIIFSNYGWHTGKLSGPNFSLFLATNKILFANLGQLGFFYSRFTQAIMNVKTSFSSLKYEDSGTNTVQRFDKDIIFRDVSFYYDYKMILNNVNFSIKKGEKVAIIGKNGVGKSTIIKMLMKFEPYSGEIYIDGQELRSITDESYRNLISYVPQTSFLFNETVEDNILYGTKDINIEDAHSTCKHIGVHDSITRLEEGYKTRVGDKGSLLSGGERQKILLVRAVLKNSPIFIMDEPTAALDKNSEEDILRFILEQRKESTVIMILHNLELVKLFDKAIHIKNKKIETKIIKDHSFSNILYEDL</sequence>
<dbReference type="InterPro" id="IPR003593">
    <property type="entry name" value="AAA+_ATPase"/>
</dbReference>
<dbReference type="GO" id="GO:0005524">
    <property type="term" value="F:ATP binding"/>
    <property type="evidence" value="ECO:0007669"/>
    <property type="project" value="UniProtKB-KW"/>
</dbReference>
<dbReference type="PANTHER" id="PTHR24221:SF654">
    <property type="entry name" value="ATP-BINDING CASSETTE SUB-FAMILY B MEMBER 6"/>
    <property type="match status" value="1"/>
</dbReference>
<feature type="transmembrane region" description="Helical" evidence="8">
    <location>
        <begin position="286"/>
        <end position="308"/>
    </location>
</feature>
<evidence type="ECO:0000259" key="9">
    <source>
        <dbReference type="PROSITE" id="PS50893"/>
    </source>
</evidence>
<evidence type="ECO:0000256" key="3">
    <source>
        <dbReference type="ARBA" id="ARBA00022741"/>
    </source>
</evidence>
<keyword evidence="5 8" id="KW-1133">Transmembrane helix</keyword>
<accession>A0A9P6H0L6</accession>
<dbReference type="PANTHER" id="PTHR24221">
    <property type="entry name" value="ATP-BINDING CASSETTE SUB-FAMILY B"/>
    <property type="match status" value="1"/>
</dbReference>
<dbReference type="InterPro" id="IPR027417">
    <property type="entry name" value="P-loop_NTPase"/>
</dbReference>
<evidence type="ECO:0000256" key="7">
    <source>
        <dbReference type="ARBA" id="ARBA00024363"/>
    </source>
</evidence>
<dbReference type="Gene3D" id="3.40.50.300">
    <property type="entry name" value="P-loop containing nucleotide triphosphate hydrolases"/>
    <property type="match status" value="1"/>
</dbReference>
<keyword evidence="3" id="KW-0547">Nucleotide-binding</keyword>